<dbReference type="InterPro" id="IPR018039">
    <property type="entry name" value="IF_conserved"/>
</dbReference>
<dbReference type="SUPFAM" id="SSF64593">
    <property type="entry name" value="Intermediate filament protein, coiled coil region"/>
    <property type="match status" value="1"/>
</dbReference>
<evidence type="ECO:0000256" key="2">
    <source>
        <dbReference type="ARBA" id="ARBA00023054"/>
    </source>
</evidence>
<keyword evidence="8" id="KW-1185">Reference proteome</keyword>
<feature type="domain" description="IF rod" evidence="6">
    <location>
        <begin position="112"/>
        <end position="422"/>
    </location>
</feature>
<dbReference type="Gene3D" id="1.20.5.1160">
    <property type="entry name" value="Vasodilator-stimulated phosphoprotein"/>
    <property type="match status" value="1"/>
</dbReference>
<dbReference type="EMBL" id="AFYH01211886">
    <property type="status" value="NOT_ANNOTATED_CDS"/>
    <property type="molecule type" value="Genomic_DNA"/>
</dbReference>
<dbReference type="AlphaFoldDB" id="H3AGY7"/>
<dbReference type="Gene3D" id="1.20.5.170">
    <property type="match status" value="1"/>
</dbReference>
<dbReference type="GO" id="GO:0045109">
    <property type="term" value="P:intermediate filament organization"/>
    <property type="evidence" value="ECO:0007669"/>
    <property type="project" value="TreeGrafter"/>
</dbReference>
<dbReference type="SMART" id="SM01391">
    <property type="entry name" value="Filament"/>
    <property type="match status" value="1"/>
</dbReference>
<accession>H3AGY7</accession>
<dbReference type="Proteomes" id="UP000008672">
    <property type="component" value="Unassembled WGS sequence"/>
</dbReference>
<dbReference type="PANTHER" id="PTHR23239:SF32">
    <property type="entry name" value="PHAKININ"/>
    <property type="match status" value="1"/>
</dbReference>
<dbReference type="PROSITE" id="PS00226">
    <property type="entry name" value="IF_ROD_1"/>
    <property type="match status" value="1"/>
</dbReference>
<dbReference type="Ensembl" id="ENSLACT00000008977.1">
    <property type="protein sequence ID" value="ENSLACP00000008908.1"/>
    <property type="gene ID" value="ENSLACG00000007867.1"/>
</dbReference>
<feature type="coiled-coil region" evidence="4">
    <location>
        <begin position="321"/>
        <end position="408"/>
    </location>
</feature>
<organism evidence="7 8">
    <name type="scientific">Latimeria chalumnae</name>
    <name type="common">Coelacanth</name>
    <dbReference type="NCBI Taxonomy" id="7897"/>
    <lineage>
        <taxon>Eukaryota</taxon>
        <taxon>Metazoa</taxon>
        <taxon>Chordata</taxon>
        <taxon>Craniata</taxon>
        <taxon>Vertebrata</taxon>
        <taxon>Euteleostomi</taxon>
        <taxon>Coelacanthiformes</taxon>
        <taxon>Coelacanthidae</taxon>
        <taxon>Latimeria</taxon>
    </lineage>
</organism>
<reference evidence="7" key="3">
    <citation type="submission" date="2025-09" db="UniProtKB">
        <authorList>
            <consortium name="Ensembl"/>
        </authorList>
    </citation>
    <scope>IDENTIFICATION</scope>
</reference>
<dbReference type="GO" id="GO:0005198">
    <property type="term" value="F:structural molecule activity"/>
    <property type="evidence" value="ECO:0007669"/>
    <property type="project" value="InterPro"/>
</dbReference>
<name>H3AGY7_LATCH</name>
<dbReference type="Pfam" id="PF00038">
    <property type="entry name" value="Filament"/>
    <property type="match status" value="1"/>
</dbReference>
<evidence type="ECO:0000313" key="7">
    <source>
        <dbReference type="Ensembl" id="ENSLACP00000008908.1"/>
    </source>
</evidence>
<evidence type="ECO:0000256" key="4">
    <source>
        <dbReference type="SAM" id="Coils"/>
    </source>
</evidence>
<dbReference type="eggNOG" id="ENOG502QTD1">
    <property type="taxonomic scope" value="Eukaryota"/>
</dbReference>
<sequence length="422" mass="47491">MSVDRAKQNPVMSAASILSMPLPRRRSSFLGQQVPSSSAECPGVSSRRVHGTGTGSVSRPPGVYVGAVPTGGASSLGTRVSRRALGISSVFLQGLRSSCPVPAVAQGMEQGRTSFLEGFNGCLMEYIEKVRALEQVNQELEERIRVHLDKKASSISSWGALRYDWENVYHQVSDAILENARMMLQTENVQATGEDYKERYETEQPFRKAVEEEINSLYKVIDDANLTKTDLENQLESMREEIVLLSRNHEEDVKVLYKQLAGSQLEEVDTPISTGLDDILEAIRAHWEKDIEKNRAEMDSILYSKQSETEPAKLTQEEEAMEALRAEFHDTSCRIQSLQAETESLRALKRGLENSLYDAKHWHDIELQNLGSVVTKLEAELTEIRGDTEQQQREYENLLNTKVQVEKQVAAYHCLLDGEENR</sequence>
<dbReference type="InParanoid" id="H3AGY7"/>
<comment type="similarity">
    <text evidence="3">Belongs to the intermediate filament family.</text>
</comment>
<evidence type="ECO:0000256" key="1">
    <source>
        <dbReference type="ARBA" id="ARBA00022754"/>
    </source>
</evidence>
<evidence type="ECO:0000256" key="3">
    <source>
        <dbReference type="RuleBase" id="RU000685"/>
    </source>
</evidence>
<proteinExistence type="inferred from homology"/>
<dbReference type="Gene3D" id="1.20.5.500">
    <property type="entry name" value="Single helix bin"/>
    <property type="match status" value="1"/>
</dbReference>
<dbReference type="HOGENOM" id="CLU_012560_0_0_1"/>
<feature type="coiled-coil region" evidence="4">
    <location>
        <begin position="123"/>
        <end position="150"/>
    </location>
</feature>
<evidence type="ECO:0000256" key="5">
    <source>
        <dbReference type="SAM" id="MobiDB-lite"/>
    </source>
</evidence>
<dbReference type="GeneTree" id="ENSGT00940000159820"/>
<dbReference type="PRINTS" id="PR01248">
    <property type="entry name" value="TYPE1KERATIN"/>
</dbReference>
<evidence type="ECO:0000313" key="8">
    <source>
        <dbReference type="Proteomes" id="UP000008672"/>
    </source>
</evidence>
<dbReference type="STRING" id="7897.ENSLACP00000008908"/>
<keyword evidence="1 3" id="KW-0403">Intermediate filament</keyword>
<keyword evidence="2 4" id="KW-0175">Coiled coil</keyword>
<reference evidence="8" key="1">
    <citation type="submission" date="2011-08" db="EMBL/GenBank/DDBJ databases">
        <title>The draft genome of Latimeria chalumnae.</title>
        <authorList>
            <person name="Di Palma F."/>
            <person name="Alfoldi J."/>
            <person name="Johnson J."/>
            <person name="Berlin A."/>
            <person name="Gnerre S."/>
            <person name="Jaffe D."/>
            <person name="MacCallum I."/>
            <person name="Young S."/>
            <person name="Walker B.J."/>
            <person name="Lander E."/>
            <person name="Lindblad-Toh K."/>
        </authorList>
    </citation>
    <scope>NUCLEOTIDE SEQUENCE [LARGE SCALE GENOMIC DNA]</scope>
    <source>
        <strain evidence="8">Wild caught</strain>
    </source>
</reference>
<gene>
    <name evidence="7" type="primary">BFSP2</name>
</gene>
<dbReference type="EMBL" id="AFYH01211884">
    <property type="status" value="NOT_ANNOTATED_CDS"/>
    <property type="molecule type" value="Genomic_DNA"/>
</dbReference>
<dbReference type="OMA" id="ETIRIQW"/>
<dbReference type="FunCoup" id="H3AGY7">
    <property type="interactions" value="35"/>
</dbReference>
<evidence type="ECO:0000259" key="6">
    <source>
        <dbReference type="PROSITE" id="PS51842"/>
    </source>
</evidence>
<dbReference type="InterPro" id="IPR039008">
    <property type="entry name" value="IF_rod_dom"/>
</dbReference>
<feature type="coiled-coil region" evidence="4">
    <location>
        <begin position="214"/>
        <end position="248"/>
    </location>
</feature>
<feature type="region of interest" description="Disordered" evidence="5">
    <location>
        <begin position="33"/>
        <end position="61"/>
    </location>
</feature>
<dbReference type="InterPro" id="IPR002957">
    <property type="entry name" value="Keratin_I"/>
</dbReference>
<reference evidence="7" key="2">
    <citation type="submission" date="2025-08" db="UniProtKB">
        <authorList>
            <consortium name="Ensembl"/>
        </authorList>
    </citation>
    <scope>IDENTIFICATION</scope>
</reference>
<dbReference type="EMBL" id="AFYH01211885">
    <property type="status" value="NOT_ANNOTATED_CDS"/>
    <property type="molecule type" value="Genomic_DNA"/>
</dbReference>
<dbReference type="PROSITE" id="PS51842">
    <property type="entry name" value="IF_ROD_2"/>
    <property type="match status" value="1"/>
</dbReference>
<protein>
    <submittedName>
        <fullName evidence="7">Beaded filament structural protein 2</fullName>
    </submittedName>
</protein>
<dbReference type="GO" id="GO:0005882">
    <property type="term" value="C:intermediate filament"/>
    <property type="evidence" value="ECO:0007669"/>
    <property type="project" value="UniProtKB-KW"/>
</dbReference>
<dbReference type="PANTHER" id="PTHR23239">
    <property type="entry name" value="INTERMEDIATE FILAMENT"/>
    <property type="match status" value="1"/>
</dbReference>